<evidence type="ECO:0000313" key="1">
    <source>
        <dbReference type="EMBL" id="MBX35730.1"/>
    </source>
</evidence>
<dbReference type="AlphaFoldDB" id="A0A2P2MZT1"/>
<sequence>MFPGSHLPVNIDREFPWYTIRKIINLENYPFGVETTDERKCSLLKV</sequence>
<dbReference type="EMBL" id="GGEC01055246">
    <property type="protein sequence ID" value="MBX35730.1"/>
    <property type="molecule type" value="Transcribed_RNA"/>
</dbReference>
<name>A0A2P2MZT1_RHIMU</name>
<organism evidence="1">
    <name type="scientific">Rhizophora mucronata</name>
    <name type="common">Asiatic mangrove</name>
    <dbReference type="NCBI Taxonomy" id="61149"/>
    <lineage>
        <taxon>Eukaryota</taxon>
        <taxon>Viridiplantae</taxon>
        <taxon>Streptophyta</taxon>
        <taxon>Embryophyta</taxon>
        <taxon>Tracheophyta</taxon>
        <taxon>Spermatophyta</taxon>
        <taxon>Magnoliopsida</taxon>
        <taxon>eudicotyledons</taxon>
        <taxon>Gunneridae</taxon>
        <taxon>Pentapetalae</taxon>
        <taxon>rosids</taxon>
        <taxon>fabids</taxon>
        <taxon>Malpighiales</taxon>
        <taxon>Rhizophoraceae</taxon>
        <taxon>Rhizophora</taxon>
    </lineage>
</organism>
<proteinExistence type="predicted"/>
<protein>
    <submittedName>
        <fullName evidence="1">Uncharacterized protein</fullName>
    </submittedName>
</protein>
<accession>A0A2P2MZT1</accession>
<reference evidence="1" key="1">
    <citation type="submission" date="2018-02" db="EMBL/GenBank/DDBJ databases">
        <title>Rhizophora mucronata_Transcriptome.</title>
        <authorList>
            <person name="Meera S.P."/>
            <person name="Sreeshan A."/>
            <person name="Augustine A."/>
        </authorList>
    </citation>
    <scope>NUCLEOTIDE SEQUENCE</scope>
    <source>
        <tissue evidence="1">Leaf</tissue>
    </source>
</reference>